<evidence type="ECO:0000313" key="4">
    <source>
        <dbReference type="Proteomes" id="UP001620626"/>
    </source>
</evidence>
<dbReference type="GO" id="GO:0005737">
    <property type="term" value="C:cytoplasm"/>
    <property type="evidence" value="ECO:0007669"/>
    <property type="project" value="UniProtKB-ARBA"/>
</dbReference>
<name>A0ABD2LWP7_9BILA</name>
<dbReference type="AlphaFoldDB" id="A0ABD2LWP7"/>
<reference evidence="3 4" key="1">
    <citation type="submission" date="2024-10" db="EMBL/GenBank/DDBJ databases">
        <authorList>
            <person name="Kim D."/>
        </authorList>
    </citation>
    <scope>NUCLEOTIDE SEQUENCE [LARGE SCALE GENOMIC DNA]</scope>
    <source>
        <strain evidence="3">BH-2024</strain>
    </source>
</reference>
<dbReference type="Gene3D" id="2.40.50.90">
    <property type="match status" value="1"/>
</dbReference>
<dbReference type="Proteomes" id="UP001620626">
    <property type="component" value="Unassembled WGS sequence"/>
</dbReference>
<dbReference type="InterPro" id="IPR035437">
    <property type="entry name" value="SNase_OB-fold_sf"/>
</dbReference>
<accession>A0ABD2LWP7</accession>
<gene>
    <name evidence="3" type="ORF">niasHT_003803</name>
</gene>
<evidence type="ECO:0000313" key="3">
    <source>
        <dbReference type="EMBL" id="KAL3119020.1"/>
    </source>
</evidence>
<dbReference type="Pfam" id="PF00567">
    <property type="entry name" value="TUDOR"/>
    <property type="match status" value="1"/>
</dbReference>
<dbReference type="SUPFAM" id="SSF63748">
    <property type="entry name" value="Tudor/PWWP/MBT"/>
    <property type="match status" value="1"/>
</dbReference>
<comment type="caution">
    <text evidence="3">The sequence shown here is derived from an EMBL/GenBank/DDBJ whole genome shotgun (WGS) entry which is preliminary data.</text>
</comment>
<dbReference type="EMBL" id="JBICBT010000258">
    <property type="protein sequence ID" value="KAL3119020.1"/>
    <property type="molecule type" value="Genomic_DNA"/>
</dbReference>
<feature type="domain" description="Tudor" evidence="2">
    <location>
        <begin position="40"/>
        <end position="151"/>
    </location>
</feature>
<dbReference type="InterPro" id="IPR002999">
    <property type="entry name" value="Tudor"/>
</dbReference>
<evidence type="ECO:0000256" key="1">
    <source>
        <dbReference type="SAM" id="MobiDB-lite"/>
    </source>
</evidence>
<keyword evidence="4" id="KW-1185">Reference proteome</keyword>
<feature type="region of interest" description="Disordered" evidence="1">
    <location>
        <begin position="254"/>
        <end position="279"/>
    </location>
</feature>
<proteinExistence type="predicted"/>
<sequence length="581" mass="66634">MAFCTRPISPILTESKNRQKELILDRDKIHRIALNTPAICVLSHVASANCIWFKLFNHITGQLQLGREQLKKLDRTKTVETSDKDYQYVMAPLNENVYARGRVLCRCDSNWQIVYVHFIDEGYGAWMYEDCLAQMDRFFFSHPWQAFPIALFKTSKMTEPSREELVRILKQFSRFNVIPAMGNQRIASANNYYDHVRADVFGLKSAEGQTNERNDRSESIAHLLMLVSLASEEPTIRRAMFEARQLRLMRQKLGQPKNDELSSLPEWRKSFPPESLKDEGTIETKNTKAKPDEETADEIHVQVPPITKKWLVENCFNEKESGMIQICIDWNSLKSPHEFYGFPLINETNNGSSGGIRNSDPIRALFESQIALADKLDGFYGKPENRLHFEPIKIASQLRKGPVFAIIESNKRIFIGREGATFRRIQILSIRNLNSTSEFANEFCRIRYIDIGGSEIVPLSGVLRMHREHSRIVPLCMQLTLESIKPPNRASEWLPKECTFFRSLIRTDRAMSCRIRHSNQSANYQPSSYNSSPQRWAGVFGVTSLLNGNFRVEEQMVGGVENGGGNREVMAAWANLENGFH</sequence>
<feature type="compositionally biased region" description="Basic and acidic residues" evidence="1">
    <location>
        <begin position="266"/>
        <end position="279"/>
    </location>
</feature>
<organism evidence="3 4">
    <name type="scientific">Heterodera trifolii</name>
    <dbReference type="NCBI Taxonomy" id="157864"/>
    <lineage>
        <taxon>Eukaryota</taxon>
        <taxon>Metazoa</taxon>
        <taxon>Ecdysozoa</taxon>
        <taxon>Nematoda</taxon>
        <taxon>Chromadorea</taxon>
        <taxon>Rhabditida</taxon>
        <taxon>Tylenchina</taxon>
        <taxon>Tylenchomorpha</taxon>
        <taxon>Tylenchoidea</taxon>
        <taxon>Heteroderidae</taxon>
        <taxon>Heteroderinae</taxon>
        <taxon>Heterodera</taxon>
    </lineage>
</organism>
<evidence type="ECO:0000259" key="2">
    <source>
        <dbReference type="Pfam" id="PF00567"/>
    </source>
</evidence>
<protein>
    <recommendedName>
        <fullName evidence="2">Tudor domain-containing protein</fullName>
    </recommendedName>
</protein>